<dbReference type="AlphaFoldDB" id="A0A6J5F0X5"/>
<evidence type="ECO:0000313" key="3">
    <source>
        <dbReference type="Proteomes" id="UP000494363"/>
    </source>
</evidence>
<proteinExistence type="predicted"/>
<gene>
    <name evidence="2" type="ORF">LMG29542_06562</name>
</gene>
<dbReference type="EMBL" id="CADIKH010000050">
    <property type="protein sequence ID" value="CAB3771202.1"/>
    <property type="molecule type" value="Genomic_DNA"/>
</dbReference>
<keyword evidence="3" id="KW-1185">Reference proteome</keyword>
<evidence type="ECO:0000256" key="1">
    <source>
        <dbReference type="SAM" id="MobiDB-lite"/>
    </source>
</evidence>
<organism evidence="2 3">
    <name type="scientific">Paraburkholderia humisilvae</name>
    <dbReference type="NCBI Taxonomy" id="627669"/>
    <lineage>
        <taxon>Bacteria</taxon>
        <taxon>Pseudomonadati</taxon>
        <taxon>Pseudomonadota</taxon>
        <taxon>Betaproteobacteria</taxon>
        <taxon>Burkholderiales</taxon>
        <taxon>Burkholderiaceae</taxon>
        <taxon>Paraburkholderia</taxon>
    </lineage>
</organism>
<reference evidence="2 3" key="1">
    <citation type="submission" date="2020-04" db="EMBL/GenBank/DDBJ databases">
        <authorList>
            <person name="De Canck E."/>
        </authorList>
    </citation>
    <scope>NUCLEOTIDE SEQUENCE [LARGE SCALE GENOMIC DNA]</scope>
    <source>
        <strain evidence="2 3">LMG 29542</strain>
    </source>
</reference>
<dbReference type="Proteomes" id="UP000494363">
    <property type="component" value="Unassembled WGS sequence"/>
</dbReference>
<name>A0A6J5F0X5_9BURK</name>
<accession>A0A6J5F0X5</accession>
<feature type="region of interest" description="Disordered" evidence="1">
    <location>
        <begin position="72"/>
        <end position="110"/>
    </location>
</feature>
<evidence type="ECO:0000313" key="2">
    <source>
        <dbReference type="EMBL" id="CAB3771202.1"/>
    </source>
</evidence>
<protein>
    <submittedName>
        <fullName evidence="2">Uncharacterized protein</fullName>
    </submittedName>
</protein>
<feature type="compositionally biased region" description="Basic and acidic residues" evidence="1">
    <location>
        <begin position="101"/>
        <end position="110"/>
    </location>
</feature>
<dbReference type="RefSeq" id="WP_175231973.1">
    <property type="nucleotide sequence ID" value="NZ_CADIKH010000050.1"/>
</dbReference>
<sequence length="110" mass="12013">MSTLIDQDIAHIGRVMRPSMQGDFGGAILPAAYWRKRLNELLARDHLTRPQLCAIDSLLSQLEQLAASELRPLPMVNPASRPTTSAANNLSSAPPAQSRATPRDGARRSR</sequence>
<feature type="compositionally biased region" description="Low complexity" evidence="1">
    <location>
        <begin position="85"/>
        <end position="98"/>
    </location>
</feature>